<comment type="similarity">
    <text evidence="1 6">Belongs to the methyltransferase superfamily. PrmA family.</text>
</comment>
<evidence type="ECO:0000256" key="1">
    <source>
        <dbReference type="ARBA" id="ARBA00009741"/>
    </source>
</evidence>
<comment type="subcellular location">
    <subcellularLocation>
        <location evidence="6">Cytoplasm</location>
    </subcellularLocation>
</comment>
<protein>
    <recommendedName>
        <fullName evidence="6">Ribosomal protein L11 methyltransferase</fullName>
        <shortName evidence="6">L11 Mtase</shortName>
        <ecNumber evidence="6">2.1.1.-</ecNumber>
    </recommendedName>
</protein>
<evidence type="ECO:0000256" key="6">
    <source>
        <dbReference type="HAMAP-Rule" id="MF_00735"/>
    </source>
</evidence>
<feature type="binding site" evidence="6">
    <location>
        <position position="197"/>
    </location>
    <ligand>
        <name>S-adenosyl-L-methionine</name>
        <dbReference type="ChEBI" id="CHEBI:59789"/>
    </ligand>
</feature>
<dbReference type="InterPro" id="IPR004498">
    <property type="entry name" value="Ribosomal_PrmA_MeTrfase"/>
</dbReference>
<comment type="function">
    <text evidence="6">Methylates ribosomal protein L11.</text>
</comment>
<evidence type="ECO:0000256" key="4">
    <source>
        <dbReference type="ARBA" id="ARBA00022679"/>
    </source>
</evidence>
<keyword evidence="2 6" id="KW-0963">Cytoplasm</keyword>
<dbReference type="InterPro" id="IPR029063">
    <property type="entry name" value="SAM-dependent_MTases_sf"/>
</dbReference>
<keyword evidence="7" id="KW-0687">Ribonucleoprotein</keyword>
<dbReference type="EC" id="2.1.1.-" evidence="6"/>
<dbReference type="HAMAP" id="MF_00735">
    <property type="entry name" value="Methyltr_PrmA"/>
    <property type="match status" value="1"/>
</dbReference>
<dbReference type="Pfam" id="PF06325">
    <property type="entry name" value="PrmA"/>
    <property type="match status" value="1"/>
</dbReference>
<gene>
    <name evidence="6 7" type="primary">prmA</name>
    <name evidence="7" type="ORF">VB738_06895</name>
</gene>
<dbReference type="Gene3D" id="3.40.50.150">
    <property type="entry name" value="Vaccinia Virus protein VP39"/>
    <property type="match status" value="1"/>
</dbReference>
<dbReference type="PANTHER" id="PTHR43648">
    <property type="entry name" value="ELECTRON TRANSFER FLAVOPROTEIN BETA SUBUNIT LYSINE METHYLTRANSFERASE"/>
    <property type="match status" value="1"/>
</dbReference>
<evidence type="ECO:0000313" key="7">
    <source>
        <dbReference type="EMBL" id="MEA5390987.1"/>
    </source>
</evidence>
<accession>A0ABU5RTC3</accession>
<dbReference type="NCBIfam" id="TIGR00406">
    <property type="entry name" value="prmA"/>
    <property type="match status" value="1"/>
</dbReference>
<evidence type="ECO:0000313" key="8">
    <source>
        <dbReference type="Proteomes" id="UP001304461"/>
    </source>
</evidence>
<dbReference type="SUPFAM" id="SSF53335">
    <property type="entry name" value="S-adenosyl-L-methionine-dependent methyltransferases"/>
    <property type="match status" value="1"/>
</dbReference>
<keyword evidence="3 6" id="KW-0489">Methyltransferase</keyword>
<reference evidence="7 8" key="1">
    <citation type="submission" date="2023-12" db="EMBL/GenBank/DDBJ databases">
        <title>Baltic Sea Cyanobacteria.</title>
        <authorList>
            <person name="Delbaje E."/>
            <person name="Fewer D.P."/>
            <person name="Shishido T.K."/>
        </authorList>
    </citation>
    <scope>NUCLEOTIDE SEQUENCE [LARGE SCALE GENOMIC DNA]</scope>
    <source>
        <strain evidence="7 8">UHCC 0139</strain>
    </source>
</reference>
<dbReference type="CDD" id="cd02440">
    <property type="entry name" value="AdoMet_MTases"/>
    <property type="match status" value="1"/>
</dbReference>
<comment type="catalytic activity">
    <reaction evidence="6">
        <text>L-lysyl-[protein] + 3 S-adenosyl-L-methionine = N(6),N(6),N(6)-trimethyl-L-lysyl-[protein] + 3 S-adenosyl-L-homocysteine + 3 H(+)</text>
        <dbReference type="Rhea" id="RHEA:54192"/>
        <dbReference type="Rhea" id="RHEA-COMP:9752"/>
        <dbReference type="Rhea" id="RHEA-COMP:13826"/>
        <dbReference type="ChEBI" id="CHEBI:15378"/>
        <dbReference type="ChEBI" id="CHEBI:29969"/>
        <dbReference type="ChEBI" id="CHEBI:57856"/>
        <dbReference type="ChEBI" id="CHEBI:59789"/>
        <dbReference type="ChEBI" id="CHEBI:61961"/>
    </reaction>
</comment>
<dbReference type="PANTHER" id="PTHR43648:SF1">
    <property type="entry name" value="ELECTRON TRANSFER FLAVOPROTEIN BETA SUBUNIT LYSINE METHYLTRANSFERASE"/>
    <property type="match status" value="1"/>
</dbReference>
<dbReference type="GO" id="GO:0008168">
    <property type="term" value="F:methyltransferase activity"/>
    <property type="evidence" value="ECO:0007669"/>
    <property type="project" value="UniProtKB-KW"/>
</dbReference>
<dbReference type="Proteomes" id="UP001304461">
    <property type="component" value="Unassembled WGS sequence"/>
</dbReference>
<dbReference type="PIRSF" id="PIRSF000401">
    <property type="entry name" value="RPL11_MTase"/>
    <property type="match status" value="1"/>
</dbReference>
<feature type="binding site" evidence="6">
    <location>
        <position position="143"/>
    </location>
    <ligand>
        <name>S-adenosyl-L-methionine</name>
        <dbReference type="ChEBI" id="CHEBI:59789"/>
    </ligand>
</feature>
<dbReference type="InterPro" id="IPR050078">
    <property type="entry name" value="Ribosomal_L11_MeTrfase_PrmA"/>
</dbReference>
<evidence type="ECO:0000256" key="2">
    <source>
        <dbReference type="ARBA" id="ARBA00022490"/>
    </source>
</evidence>
<dbReference type="EMBL" id="JAYGHX010000003">
    <property type="protein sequence ID" value="MEA5390987.1"/>
    <property type="molecule type" value="Genomic_DNA"/>
</dbReference>
<proteinExistence type="inferred from homology"/>
<feature type="binding site" evidence="6">
    <location>
        <position position="175"/>
    </location>
    <ligand>
        <name>S-adenosyl-L-methionine</name>
        <dbReference type="ChEBI" id="CHEBI:59789"/>
    </ligand>
</feature>
<comment type="caution">
    <text evidence="7">The sequence shown here is derived from an EMBL/GenBank/DDBJ whole genome shotgun (WGS) entry which is preliminary data.</text>
</comment>
<evidence type="ECO:0000256" key="3">
    <source>
        <dbReference type="ARBA" id="ARBA00022603"/>
    </source>
</evidence>
<keyword evidence="8" id="KW-1185">Reference proteome</keyword>
<dbReference type="GO" id="GO:0032259">
    <property type="term" value="P:methylation"/>
    <property type="evidence" value="ECO:0007669"/>
    <property type="project" value="UniProtKB-KW"/>
</dbReference>
<feature type="binding site" evidence="6">
    <location>
        <position position="245"/>
    </location>
    <ligand>
        <name>S-adenosyl-L-methionine</name>
        <dbReference type="ChEBI" id="CHEBI:59789"/>
    </ligand>
</feature>
<dbReference type="RefSeq" id="WP_323305041.1">
    <property type="nucleotide sequence ID" value="NZ_JAYGHX010000003.1"/>
</dbReference>
<evidence type="ECO:0000256" key="5">
    <source>
        <dbReference type="ARBA" id="ARBA00022691"/>
    </source>
</evidence>
<keyword evidence="4 6" id="KW-0808">Transferase</keyword>
<keyword evidence="7" id="KW-0689">Ribosomal protein</keyword>
<dbReference type="GO" id="GO:0005840">
    <property type="term" value="C:ribosome"/>
    <property type="evidence" value="ECO:0007669"/>
    <property type="project" value="UniProtKB-KW"/>
</dbReference>
<keyword evidence="5 6" id="KW-0949">S-adenosyl-L-methionine</keyword>
<name>A0ABU5RTC3_9CYAN</name>
<sequence>MGLVWWRLEMAAPAELEESLLWKLPLLGVTRVALQHPPEAPEQRQLLAWLPESDWPADQRQELERALAPLGEPFQVALPQVHWRRQADEDWSLSWKSHWRPDPVGERLLVLPAWLEVPPEQAGRLVIRIDPGSAFGTGSHPTTRLCLEALEALAGERTRAGRGADLEGLRVADLGCGSGILGLAALRLRAASVAAADTDPLAERATRQNAALNGLAPSALAVTTGSAEALLALLGGRPAELLLCNILAPVIEALIPWFGQLLSPGGVGLLSGLLVDQAPGLERDLAAAGWRVEGRVEQDRWGLLRIRSASDVA</sequence>
<organism evidence="7 8">
    <name type="scientific">Cyanobium gracile UHCC 0139</name>
    <dbReference type="NCBI Taxonomy" id="3110308"/>
    <lineage>
        <taxon>Bacteria</taxon>
        <taxon>Bacillati</taxon>
        <taxon>Cyanobacteriota</taxon>
        <taxon>Cyanophyceae</taxon>
        <taxon>Synechococcales</taxon>
        <taxon>Prochlorococcaceae</taxon>
        <taxon>Cyanobium</taxon>
    </lineage>
</organism>